<proteinExistence type="predicted"/>
<protein>
    <submittedName>
        <fullName evidence="2">Uncharacterized protein</fullName>
    </submittedName>
</protein>
<name>A0A6B9LJL9_9CAUD</name>
<reference evidence="2 3" key="1">
    <citation type="submission" date="2019-12" db="EMBL/GenBank/DDBJ databases">
        <authorList>
            <person name="Kistler A.K."/>
            <person name="Garlena R.A."/>
            <person name="Russell D.A."/>
            <person name="Pope W.H."/>
            <person name="Jacobs-Sera D."/>
            <person name="Hatfull G.F."/>
        </authorList>
    </citation>
    <scope>NUCLEOTIDE SEQUENCE [LARGE SCALE GENOMIC DNA]</scope>
</reference>
<sequence length="93" mass="10580">MQTLQQGKEIQDQGLSKGVAKETSGVERCRILNTTIHQSGSYTKQVGYGLYTHRTKLHRWLSFGALTIWLITHTANYSNIKCETRIGDQRGNR</sequence>
<dbReference type="Proteomes" id="UP000464815">
    <property type="component" value="Segment"/>
</dbReference>
<feature type="region of interest" description="Disordered" evidence="1">
    <location>
        <begin position="1"/>
        <end position="22"/>
    </location>
</feature>
<evidence type="ECO:0000256" key="1">
    <source>
        <dbReference type="SAM" id="MobiDB-lite"/>
    </source>
</evidence>
<dbReference type="EMBL" id="MN813698">
    <property type="protein sequence ID" value="QHB38134.1"/>
    <property type="molecule type" value="Genomic_DNA"/>
</dbReference>
<evidence type="ECO:0000313" key="3">
    <source>
        <dbReference type="Proteomes" id="UP000464815"/>
    </source>
</evidence>
<organism evidence="2 3">
    <name type="scientific">Gordonia phage Volt</name>
    <dbReference type="NCBI Taxonomy" id="2686227"/>
    <lineage>
        <taxon>Viruses</taxon>
        <taxon>Duplodnaviria</taxon>
        <taxon>Heunggongvirae</taxon>
        <taxon>Uroviricota</taxon>
        <taxon>Caudoviricetes</taxon>
        <taxon>Ronaldovirus</taxon>
        <taxon>Ronaldovirus ronaldo</taxon>
    </lineage>
</organism>
<accession>A0A6B9LJL9</accession>
<evidence type="ECO:0000313" key="2">
    <source>
        <dbReference type="EMBL" id="QHB38134.1"/>
    </source>
</evidence>
<gene>
    <name evidence="2" type="primary">17</name>
    <name evidence="2" type="ORF">SEA_VOLT_17</name>
</gene>